<dbReference type="Pfam" id="PF00703">
    <property type="entry name" value="Glyco_hydro_2"/>
    <property type="match status" value="1"/>
</dbReference>
<dbReference type="InterPro" id="IPR032311">
    <property type="entry name" value="DUF4982"/>
</dbReference>
<keyword evidence="2" id="KW-0378">Hydrolase</keyword>
<evidence type="ECO:0000313" key="9">
    <source>
        <dbReference type="Proteomes" id="UP000184447"/>
    </source>
</evidence>
<dbReference type="Pfam" id="PF18565">
    <property type="entry name" value="Glyco_hydro2_C5"/>
    <property type="match status" value="1"/>
</dbReference>
<dbReference type="InterPro" id="IPR048230">
    <property type="entry name" value="GalA-like"/>
</dbReference>
<dbReference type="PANTHER" id="PTHR42732:SF1">
    <property type="entry name" value="BETA-MANNOSIDASE"/>
    <property type="match status" value="1"/>
</dbReference>
<dbReference type="OrthoDB" id="9762066at2"/>
<dbReference type="InterPro" id="IPR006102">
    <property type="entry name" value="Ig-like_GH2"/>
</dbReference>
<feature type="domain" description="Glycoside hydrolase family 2 catalytic" evidence="5">
    <location>
        <begin position="299"/>
        <end position="374"/>
    </location>
</feature>
<evidence type="ECO:0000259" key="5">
    <source>
        <dbReference type="Pfam" id="PF02836"/>
    </source>
</evidence>
<feature type="domain" description="DUF4982" evidence="6">
    <location>
        <begin position="626"/>
        <end position="679"/>
    </location>
</feature>
<dbReference type="InterPro" id="IPR013783">
    <property type="entry name" value="Ig-like_fold"/>
</dbReference>
<dbReference type="InterPro" id="IPR017853">
    <property type="entry name" value="GH"/>
</dbReference>
<dbReference type="InterPro" id="IPR023232">
    <property type="entry name" value="Glyco_hydro_2_AS"/>
</dbReference>
<evidence type="ECO:0000256" key="3">
    <source>
        <dbReference type="ARBA" id="ARBA00023295"/>
    </source>
</evidence>
<dbReference type="RefSeq" id="WP_073337430.1">
    <property type="nucleotide sequence ID" value="NZ_FQXM01000005.1"/>
</dbReference>
<dbReference type="Pfam" id="PF16355">
    <property type="entry name" value="DUF4982"/>
    <property type="match status" value="1"/>
</dbReference>
<dbReference type="EMBL" id="FQXM01000005">
    <property type="protein sequence ID" value="SHH43340.1"/>
    <property type="molecule type" value="Genomic_DNA"/>
</dbReference>
<reference evidence="8 9" key="1">
    <citation type="submission" date="2016-11" db="EMBL/GenBank/DDBJ databases">
        <authorList>
            <person name="Jaros S."/>
            <person name="Januszkiewicz K."/>
            <person name="Wedrychowicz H."/>
        </authorList>
    </citation>
    <scope>NUCLEOTIDE SEQUENCE [LARGE SCALE GENOMIC DNA]</scope>
    <source>
        <strain evidence="8 9">DSM 8605</strain>
    </source>
</reference>
<dbReference type="InterPro" id="IPR051913">
    <property type="entry name" value="GH2_Domain-Containing"/>
</dbReference>
<evidence type="ECO:0000259" key="7">
    <source>
        <dbReference type="Pfam" id="PF18565"/>
    </source>
</evidence>
<accession>A0A1M5SYA8</accession>
<dbReference type="NCBIfam" id="NF041462">
    <property type="entry name" value="GalA"/>
    <property type="match status" value="1"/>
</dbReference>
<evidence type="ECO:0000256" key="2">
    <source>
        <dbReference type="ARBA" id="ARBA00022801"/>
    </source>
</evidence>
<feature type="domain" description="Glycoside hydrolase family 2 immunoglobulin-like beta-sandwich" evidence="4">
    <location>
        <begin position="187"/>
        <end position="291"/>
    </location>
</feature>
<keyword evidence="9" id="KW-1185">Reference proteome</keyword>
<evidence type="ECO:0000259" key="6">
    <source>
        <dbReference type="Pfam" id="PF16355"/>
    </source>
</evidence>
<organism evidence="8 9">
    <name type="scientific">Clostridium grantii DSM 8605</name>
    <dbReference type="NCBI Taxonomy" id="1121316"/>
    <lineage>
        <taxon>Bacteria</taxon>
        <taxon>Bacillati</taxon>
        <taxon>Bacillota</taxon>
        <taxon>Clostridia</taxon>
        <taxon>Eubacteriales</taxon>
        <taxon>Clostridiaceae</taxon>
        <taxon>Clostridium</taxon>
    </lineage>
</organism>
<evidence type="ECO:0000259" key="4">
    <source>
        <dbReference type="Pfam" id="PF00703"/>
    </source>
</evidence>
<dbReference type="GO" id="GO:0005975">
    <property type="term" value="P:carbohydrate metabolic process"/>
    <property type="evidence" value="ECO:0007669"/>
    <property type="project" value="InterPro"/>
</dbReference>
<dbReference type="PANTHER" id="PTHR42732">
    <property type="entry name" value="BETA-GALACTOSIDASE"/>
    <property type="match status" value="1"/>
</dbReference>
<evidence type="ECO:0000256" key="1">
    <source>
        <dbReference type="ARBA" id="ARBA00007401"/>
    </source>
</evidence>
<keyword evidence="3" id="KW-0326">Glycosidase</keyword>
<dbReference type="AlphaFoldDB" id="A0A1M5SYA8"/>
<dbReference type="Proteomes" id="UP000184447">
    <property type="component" value="Unassembled WGS sequence"/>
</dbReference>
<dbReference type="Gene3D" id="3.20.20.80">
    <property type="entry name" value="Glycosidases"/>
    <property type="match status" value="1"/>
</dbReference>
<comment type="similarity">
    <text evidence="1">Belongs to the glycosyl hydrolase 2 family.</text>
</comment>
<dbReference type="InterPro" id="IPR008979">
    <property type="entry name" value="Galactose-bd-like_sf"/>
</dbReference>
<dbReference type="Pfam" id="PF02836">
    <property type="entry name" value="Glyco_hydro_2_C"/>
    <property type="match status" value="2"/>
</dbReference>
<name>A0A1M5SYA8_9CLOT</name>
<dbReference type="Gene3D" id="2.60.40.10">
    <property type="entry name" value="Immunoglobulins"/>
    <property type="match status" value="3"/>
</dbReference>
<dbReference type="InterPro" id="IPR040605">
    <property type="entry name" value="Glyco_hydro2_dom5"/>
</dbReference>
<feature type="domain" description="Glycoside hydrolase family 2" evidence="7">
    <location>
        <begin position="696"/>
        <end position="795"/>
    </location>
</feature>
<dbReference type="InterPro" id="IPR006101">
    <property type="entry name" value="Glyco_hydro_2"/>
</dbReference>
<protein>
    <submittedName>
        <fullName evidence="8">Beta-galactosidase</fullName>
    </submittedName>
</protein>
<dbReference type="SUPFAM" id="SSF49785">
    <property type="entry name" value="Galactose-binding domain-like"/>
    <property type="match status" value="1"/>
</dbReference>
<sequence>MREIYSMNYDWKFYDGDIQDRSFDCTHGNVSKNPSWMKSGNNGVAKWGYPDLDWQDIDLPHDFVCERGEFSETASASQGSLVKGIVWYRKTFELKKEDSEKCVTIEFDGIFRNYEVWLNGHLLGMEISGYKSVSYNIDDVCSYEDVNVIAIRVDATDCEGWWYEGGGIYRNVRLVKTSKLHVGQWGTFVKYTVLEESKAEVVCDTTIYNEYDKVMVFDLVTQIINQAGEVVEEIRNINSIKPHSQLVVMNCINMDKTILWDIEDPYLYKLNTLIKKDNEIMDCYETKFGIRTVHFDNETGFYLNGKNIKLKGVCCHEDHAGVGVAVPDALHEYRIKLLKEMGCNAYRTSHNPPTPALLDACDKLGMLVMDETRVMDTSEEYVQQLKTLIKRDRNHPSVILWSLGNEEMNIHGTDVGIRIYKRLIRIAKSLDPTRKTTYAMNCNWYDISEFNESHNFSVEVGGLNYNLMRNFNKYDTLHEKYPEMVLVGTENASTLSTRGLYCEEPSSNDASITFKSSHECIFEKAQRNQIVSGYGEVYPPWGSTPMETWTSVDTRDFMAGVFIWTGFDYRGETIPYRWPFTVSHFGIMDLCGFPKDIYYYYKSWWTNEDTLHIFPHWNWEGKEKELIDVCVFSNMDCVELFLNDKSLGIKEITKAVKATWQVPYEAGTLKAVGYKGEEVIMVKEVKTTKKASKIGITSNKSELLANKNDVCIINIEALDEDGYFVQTSNELLEFSIKGEGKIIGTGNGNPMSHEQDKLLQRKLYHGLCQVIVQSNFQTGDIILTVEGKDFEQTQIQLKSIETNEFKYVGKVSKDIALAKIIGRRDAADGLV</sequence>
<dbReference type="InterPro" id="IPR036156">
    <property type="entry name" value="Beta-gal/glucu_dom_sf"/>
</dbReference>
<feature type="domain" description="Glycoside hydrolase family 2 catalytic" evidence="5">
    <location>
        <begin position="378"/>
        <end position="479"/>
    </location>
</feature>
<dbReference type="PROSITE" id="PS00608">
    <property type="entry name" value="GLYCOSYL_HYDROL_F2_2"/>
    <property type="match status" value="1"/>
</dbReference>
<dbReference type="GO" id="GO:0004553">
    <property type="term" value="F:hydrolase activity, hydrolyzing O-glycosyl compounds"/>
    <property type="evidence" value="ECO:0007669"/>
    <property type="project" value="InterPro"/>
</dbReference>
<evidence type="ECO:0000313" key="8">
    <source>
        <dbReference type="EMBL" id="SHH43340.1"/>
    </source>
</evidence>
<dbReference type="STRING" id="1121316.SAMN02745207_01098"/>
<dbReference type="SUPFAM" id="SSF51445">
    <property type="entry name" value="(Trans)glycosidases"/>
    <property type="match status" value="1"/>
</dbReference>
<gene>
    <name evidence="8" type="ORF">SAMN02745207_01098</name>
</gene>
<dbReference type="InterPro" id="IPR006103">
    <property type="entry name" value="Glyco_hydro_2_cat"/>
</dbReference>
<proteinExistence type="inferred from homology"/>
<dbReference type="Gene3D" id="2.60.120.260">
    <property type="entry name" value="Galactose-binding domain-like"/>
    <property type="match status" value="1"/>
</dbReference>
<dbReference type="SUPFAM" id="SSF49303">
    <property type="entry name" value="beta-Galactosidase/glucuronidase domain"/>
    <property type="match status" value="1"/>
</dbReference>
<dbReference type="PRINTS" id="PR00132">
    <property type="entry name" value="GLHYDRLASE2"/>
</dbReference>